<accession>A0A2T0WTH5</accession>
<dbReference type="InterPro" id="IPR006015">
    <property type="entry name" value="Universal_stress_UspA"/>
</dbReference>
<keyword evidence="4" id="KW-1185">Reference proteome</keyword>
<sequence length="303" mass="33881">MKNFTKAMVGLDLSKMDDILVKKTALLSKILGIEKLYFIHVAKDLSLPEEITKNFPDLVAPADESIKADVRGTINENTFPDDVEIEVVVEEGKPMDTVLRWAKIKDVDLIIMGRKESLEGSGSLAKNMAHRAPCPVLFLTEKSSPKIPEKILIPLDFSDYSRMSLEFAQNLAEKTNAKLLGLHVYSVPTGYYKTGKSYEEFAEIMEGHAKDDFRKFLEKHNLTPIDCLFKCKDDGNEGRFIIRVSLEEKADMILMGSRGRTASAAALLGSVAEKLVNINNSVPMLVFKKKGETMTFMEALKKL</sequence>
<dbReference type="Gene3D" id="3.40.50.12370">
    <property type="match status" value="1"/>
</dbReference>
<dbReference type="PRINTS" id="PR01438">
    <property type="entry name" value="UNVRSLSTRESS"/>
</dbReference>
<evidence type="ECO:0000256" key="1">
    <source>
        <dbReference type="ARBA" id="ARBA00008791"/>
    </source>
</evidence>
<dbReference type="CDD" id="cd00293">
    <property type="entry name" value="USP-like"/>
    <property type="match status" value="2"/>
</dbReference>
<evidence type="ECO:0000259" key="2">
    <source>
        <dbReference type="Pfam" id="PF00582"/>
    </source>
</evidence>
<proteinExistence type="inferred from homology"/>
<comment type="similarity">
    <text evidence="1">Belongs to the universal stress protein A family.</text>
</comment>
<feature type="domain" description="UspA" evidence="2">
    <location>
        <begin position="149"/>
        <end position="277"/>
    </location>
</feature>
<gene>
    <name evidence="3" type="ORF">CLW00_102350</name>
</gene>
<dbReference type="InterPro" id="IPR014729">
    <property type="entry name" value="Rossmann-like_a/b/a_fold"/>
</dbReference>
<dbReference type="Gene3D" id="3.40.50.620">
    <property type="entry name" value="HUPs"/>
    <property type="match status" value="1"/>
</dbReference>
<evidence type="ECO:0000313" key="3">
    <source>
        <dbReference type="EMBL" id="PRY89874.1"/>
    </source>
</evidence>
<dbReference type="EMBL" id="PVTR01000002">
    <property type="protein sequence ID" value="PRY89874.1"/>
    <property type="molecule type" value="Genomic_DNA"/>
</dbReference>
<dbReference type="OrthoDB" id="1522996at2"/>
<dbReference type="Pfam" id="PF00582">
    <property type="entry name" value="Usp"/>
    <property type="match status" value="2"/>
</dbReference>
<dbReference type="AlphaFoldDB" id="A0A2T0WTH5"/>
<feature type="domain" description="UspA" evidence="2">
    <location>
        <begin position="4"/>
        <end position="137"/>
    </location>
</feature>
<dbReference type="PANTHER" id="PTHR46268">
    <property type="entry name" value="STRESS RESPONSE PROTEIN NHAX"/>
    <property type="match status" value="1"/>
</dbReference>
<dbReference type="SUPFAM" id="SSF52402">
    <property type="entry name" value="Adenine nucleotide alpha hydrolases-like"/>
    <property type="match status" value="2"/>
</dbReference>
<dbReference type="InterPro" id="IPR006016">
    <property type="entry name" value="UspA"/>
</dbReference>
<organism evidence="3 4">
    <name type="scientific">Mongoliibacter ruber</name>
    <dbReference type="NCBI Taxonomy" id="1750599"/>
    <lineage>
        <taxon>Bacteria</taxon>
        <taxon>Pseudomonadati</taxon>
        <taxon>Bacteroidota</taxon>
        <taxon>Cytophagia</taxon>
        <taxon>Cytophagales</taxon>
        <taxon>Cyclobacteriaceae</taxon>
        <taxon>Mongoliibacter</taxon>
    </lineage>
</organism>
<name>A0A2T0WTH5_9BACT</name>
<protein>
    <submittedName>
        <fullName evidence="3">Nucleotide-binding universal stress UspA family protein</fullName>
    </submittedName>
</protein>
<reference evidence="3 4" key="1">
    <citation type="submission" date="2018-03" db="EMBL/GenBank/DDBJ databases">
        <title>Genomic Encyclopedia of Archaeal and Bacterial Type Strains, Phase II (KMG-II): from individual species to whole genera.</title>
        <authorList>
            <person name="Goeker M."/>
        </authorList>
    </citation>
    <scope>NUCLEOTIDE SEQUENCE [LARGE SCALE GENOMIC DNA]</scope>
    <source>
        <strain evidence="3 4">DSM 27929</strain>
    </source>
</reference>
<dbReference type="RefSeq" id="WP_106132550.1">
    <property type="nucleotide sequence ID" value="NZ_PVTR01000002.1"/>
</dbReference>
<dbReference type="Proteomes" id="UP000238157">
    <property type="component" value="Unassembled WGS sequence"/>
</dbReference>
<evidence type="ECO:0000313" key="4">
    <source>
        <dbReference type="Proteomes" id="UP000238157"/>
    </source>
</evidence>
<dbReference type="PANTHER" id="PTHR46268:SF6">
    <property type="entry name" value="UNIVERSAL STRESS PROTEIN UP12"/>
    <property type="match status" value="1"/>
</dbReference>
<comment type="caution">
    <text evidence="3">The sequence shown here is derived from an EMBL/GenBank/DDBJ whole genome shotgun (WGS) entry which is preliminary data.</text>
</comment>